<feature type="compositionally biased region" description="Polar residues" evidence="6">
    <location>
        <begin position="482"/>
        <end position="525"/>
    </location>
</feature>
<protein>
    <recommendedName>
        <fullName evidence="10">Cell cycle control protein</fullName>
    </recommendedName>
</protein>
<dbReference type="Proteomes" id="UP001470230">
    <property type="component" value="Unassembled WGS sequence"/>
</dbReference>
<comment type="caution">
    <text evidence="8">The sequence shown here is derived from an EMBL/GenBank/DDBJ whole genome shotgun (WGS) entry which is preliminary data.</text>
</comment>
<evidence type="ECO:0000256" key="6">
    <source>
        <dbReference type="SAM" id="MobiDB-lite"/>
    </source>
</evidence>
<name>A0ABR2KGL0_9EUKA</name>
<evidence type="ECO:0000256" key="7">
    <source>
        <dbReference type="SAM" id="Phobius"/>
    </source>
</evidence>
<feature type="region of interest" description="Disordered" evidence="6">
    <location>
        <begin position="412"/>
        <end position="431"/>
    </location>
</feature>
<organism evidence="8 9">
    <name type="scientific">Tritrichomonas musculus</name>
    <dbReference type="NCBI Taxonomy" id="1915356"/>
    <lineage>
        <taxon>Eukaryota</taxon>
        <taxon>Metamonada</taxon>
        <taxon>Parabasalia</taxon>
        <taxon>Tritrichomonadida</taxon>
        <taxon>Tritrichomonadidae</taxon>
        <taxon>Tritrichomonas</taxon>
    </lineage>
</organism>
<dbReference type="PANTHER" id="PTHR10926:SF0">
    <property type="entry name" value="CDC50, ISOFORM A"/>
    <property type="match status" value="1"/>
</dbReference>
<evidence type="ECO:0000313" key="8">
    <source>
        <dbReference type="EMBL" id="KAK8889962.1"/>
    </source>
</evidence>
<dbReference type="PANTHER" id="PTHR10926">
    <property type="entry name" value="CELL CYCLE CONTROL PROTEIN 50"/>
    <property type="match status" value="1"/>
</dbReference>
<reference evidence="8 9" key="1">
    <citation type="submission" date="2024-04" db="EMBL/GenBank/DDBJ databases">
        <title>Tritrichomonas musculus Genome.</title>
        <authorList>
            <person name="Alves-Ferreira E."/>
            <person name="Grigg M."/>
            <person name="Lorenzi H."/>
            <person name="Galac M."/>
        </authorList>
    </citation>
    <scope>NUCLEOTIDE SEQUENCE [LARGE SCALE GENOMIC DNA]</scope>
    <source>
        <strain evidence="8 9">EAF2021</strain>
    </source>
</reference>
<evidence type="ECO:0000256" key="4">
    <source>
        <dbReference type="ARBA" id="ARBA00022989"/>
    </source>
</evidence>
<keyword evidence="5 7" id="KW-0472">Membrane</keyword>
<evidence type="ECO:0000313" key="9">
    <source>
        <dbReference type="Proteomes" id="UP001470230"/>
    </source>
</evidence>
<feature type="region of interest" description="Disordered" evidence="6">
    <location>
        <begin position="468"/>
        <end position="525"/>
    </location>
</feature>
<evidence type="ECO:0008006" key="10">
    <source>
        <dbReference type="Google" id="ProtNLM"/>
    </source>
</evidence>
<keyword evidence="3 7" id="KW-0812">Transmembrane</keyword>
<evidence type="ECO:0000256" key="5">
    <source>
        <dbReference type="ARBA" id="ARBA00023136"/>
    </source>
</evidence>
<dbReference type="Pfam" id="PF03381">
    <property type="entry name" value="CDC50"/>
    <property type="match status" value="1"/>
</dbReference>
<keyword evidence="9" id="KW-1185">Reference proteome</keyword>
<dbReference type="EMBL" id="JAPFFF010000005">
    <property type="protein sequence ID" value="KAK8889962.1"/>
    <property type="molecule type" value="Genomic_DNA"/>
</dbReference>
<evidence type="ECO:0000256" key="3">
    <source>
        <dbReference type="ARBA" id="ARBA00022692"/>
    </source>
</evidence>
<comment type="subcellular location">
    <subcellularLocation>
        <location evidence="1">Membrane</location>
        <topology evidence="1">Multi-pass membrane protein</topology>
    </subcellularLocation>
</comment>
<feature type="compositionally biased region" description="Polar residues" evidence="6">
    <location>
        <begin position="335"/>
        <end position="348"/>
    </location>
</feature>
<gene>
    <name evidence="8" type="ORF">M9Y10_034719</name>
</gene>
<proteinExistence type="inferred from homology"/>
<feature type="transmembrane region" description="Helical" evidence="7">
    <location>
        <begin position="30"/>
        <end position="56"/>
    </location>
</feature>
<comment type="similarity">
    <text evidence="2">Belongs to the CDC50/LEM3 family.</text>
</comment>
<feature type="transmembrane region" description="Helical" evidence="7">
    <location>
        <begin position="282"/>
        <end position="308"/>
    </location>
</feature>
<keyword evidence="4 7" id="KW-1133">Transmembrane helix</keyword>
<feature type="compositionally biased region" description="Low complexity" evidence="6">
    <location>
        <begin position="468"/>
        <end position="481"/>
    </location>
</feature>
<evidence type="ECO:0000256" key="1">
    <source>
        <dbReference type="ARBA" id="ARBA00004141"/>
    </source>
</evidence>
<evidence type="ECO:0000256" key="2">
    <source>
        <dbReference type="ARBA" id="ARBA00009457"/>
    </source>
</evidence>
<sequence length="525" mass="59231">MESEDISAEAPPVKCGKCWNMLMKRHRAFITTRCIVITLFIIGLLFLGLGATFIIITNNMFEQEINYDQECIEQIENNNFTSNNCIVTFNVTETLKGKIILLYHLSNFYQNHRRIFQSKSDKQIKGSYLTYNQLSACSPKISIDDSKDPKKLYLPCGLAPLSFMNDTYHFVDPQIDSKFSEKGISLKQERDKLYKPLSSSYTEGYRWLEEITPEGTTDEHFIVWMRTAAMPNFIKVFSICTDCRLEPGNYQLQITMNYPQSMYEGGRSVILATTSVLGSRSYFISVTYLSIGGLSLLFSLGCLFQLFWCPRKFGDVDRIFPIENPETHTVDQRLSESNLPRRQSSRQQIHPDDNDLNQNINIPINDIDDNNSAIDNDNNNELLIDTHISSDNDSITNTDQQNNTNASEIISQNSSRLMDPNNNNDQYNNHDDASHIITSAFTSNNNNDQYNNHDGASHIISETASALASNNNNSNGNGSSLVNDSQANNEGSPLLTSSNANNEQNESIPSNTSQINNIVNPNDNI</sequence>
<feature type="region of interest" description="Disordered" evidence="6">
    <location>
        <begin position="330"/>
        <end position="364"/>
    </location>
</feature>
<accession>A0ABR2KGL0</accession>
<dbReference type="InterPro" id="IPR005045">
    <property type="entry name" value="CDC50/LEM3_fam"/>
</dbReference>